<feature type="region of interest" description="Disordered" evidence="1">
    <location>
        <begin position="164"/>
        <end position="195"/>
    </location>
</feature>
<gene>
    <name evidence="3" type="ORF">UFOPK3472_00815</name>
</gene>
<sequence>MKLVPPAEEGQAWKVQEAKRDWPTRYDSVAVDAASGQVIDKVEFANWPLMAKMTNWTIDAHMGILFGLVNQILLALTAIGLIAVILRGYRMWWLRCPTRARGIRFGPPAKRGALRRMPPWAAVTAVVIAVILGWYMPLFGITLAVFVAVDVALGLRHHRRSRGTTLESASLPSREERADADRAPGIDAHNRQDAS</sequence>
<feature type="transmembrane region" description="Helical" evidence="2">
    <location>
        <begin position="62"/>
        <end position="85"/>
    </location>
</feature>
<proteinExistence type="predicted"/>
<dbReference type="EMBL" id="CAFBLX010000037">
    <property type="protein sequence ID" value="CAB4882888.1"/>
    <property type="molecule type" value="Genomic_DNA"/>
</dbReference>
<keyword evidence="2" id="KW-0472">Membrane</keyword>
<reference evidence="3" key="1">
    <citation type="submission" date="2020-05" db="EMBL/GenBank/DDBJ databases">
        <authorList>
            <person name="Chiriac C."/>
            <person name="Salcher M."/>
            <person name="Ghai R."/>
            <person name="Kavagutti S V."/>
        </authorList>
    </citation>
    <scope>NUCLEOTIDE SEQUENCE</scope>
</reference>
<feature type="compositionally biased region" description="Basic and acidic residues" evidence="1">
    <location>
        <begin position="173"/>
        <end position="195"/>
    </location>
</feature>
<dbReference type="Pfam" id="PF03929">
    <property type="entry name" value="PepSY_TM"/>
    <property type="match status" value="1"/>
</dbReference>
<evidence type="ECO:0000256" key="2">
    <source>
        <dbReference type="SAM" id="Phobius"/>
    </source>
</evidence>
<name>A0A6J7EMF6_9ZZZZ</name>
<feature type="transmembrane region" description="Helical" evidence="2">
    <location>
        <begin position="120"/>
        <end position="153"/>
    </location>
</feature>
<accession>A0A6J7EMF6</accession>
<organism evidence="3">
    <name type="scientific">freshwater metagenome</name>
    <dbReference type="NCBI Taxonomy" id="449393"/>
    <lineage>
        <taxon>unclassified sequences</taxon>
        <taxon>metagenomes</taxon>
        <taxon>ecological metagenomes</taxon>
    </lineage>
</organism>
<dbReference type="PANTHER" id="PTHR34219">
    <property type="entry name" value="IRON-REGULATED INNER MEMBRANE PROTEIN-RELATED"/>
    <property type="match status" value="1"/>
</dbReference>
<evidence type="ECO:0000256" key="1">
    <source>
        <dbReference type="SAM" id="MobiDB-lite"/>
    </source>
</evidence>
<keyword evidence="2" id="KW-0812">Transmembrane</keyword>
<evidence type="ECO:0000313" key="3">
    <source>
        <dbReference type="EMBL" id="CAB4882888.1"/>
    </source>
</evidence>
<dbReference type="PANTHER" id="PTHR34219:SF1">
    <property type="entry name" value="PEPSY DOMAIN-CONTAINING PROTEIN"/>
    <property type="match status" value="1"/>
</dbReference>
<keyword evidence="2" id="KW-1133">Transmembrane helix</keyword>
<dbReference type="AlphaFoldDB" id="A0A6J7EMF6"/>
<protein>
    <submittedName>
        <fullName evidence="3">Unannotated protein</fullName>
    </submittedName>
</protein>
<dbReference type="InterPro" id="IPR005625">
    <property type="entry name" value="PepSY-ass_TM"/>
</dbReference>